<organism evidence="4">
    <name type="scientific">Haemonchus placei</name>
    <name type="common">Barber's pole worm</name>
    <dbReference type="NCBI Taxonomy" id="6290"/>
    <lineage>
        <taxon>Eukaryota</taxon>
        <taxon>Metazoa</taxon>
        <taxon>Ecdysozoa</taxon>
        <taxon>Nematoda</taxon>
        <taxon>Chromadorea</taxon>
        <taxon>Rhabditida</taxon>
        <taxon>Rhabditina</taxon>
        <taxon>Rhabditomorpha</taxon>
        <taxon>Strongyloidea</taxon>
        <taxon>Trichostrongylidae</taxon>
        <taxon>Haemonchus</taxon>
    </lineage>
</organism>
<feature type="region of interest" description="Disordered" evidence="1">
    <location>
        <begin position="1"/>
        <end position="80"/>
    </location>
</feature>
<dbReference type="Proteomes" id="UP000268014">
    <property type="component" value="Unassembled WGS sequence"/>
</dbReference>
<dbReference type="AlphaFoldDB" id="A0A0N4W9Q8"/>
<reference evidence="2 3" key="2">
    <citation type="submission" date="2018-11" db="EMBL/GenBank/DDBJ databases">
        <authorList>
            <consortium name="Pathogen Informatics"/>
        </authorList>
    </citation>
    <scope>NUCLEOTIDE SEQUENCE [LARGE SCALE GENOMIC DNA]</scope>
    <source>
        <strain evidence="2 3">MHpl1</strain>
    </source>
</reference>
<dbReference type="EMBL" id="UZAF01016590">
    <property type="protein sequence ID" value="VDO30763.1"/>
    <property type="molecule type" value="Genomic_DNA"/>
</dbReference>
<keyword evidence="3" id="KW-1185">Reference proteome</keyword>
<proteinExistence type="predicted"/>
<dbReference type="WBParaSite" id="HPLM_0000704901-mRNA-1">
    <property type="protein sequence ID" value="HPLM_0000704901-mRNA-1"/>
    <property type="gene ID" value="HPLM_0000704901"/>
</dbReference>
<gene>
    <name evidence="2" type="ORF">HPLM_LOCUS7041</name>
</gene>
<protein>
    <submittedName>
        <fullName evidence="2 4">Uncharacterized protein</fullName>
    </submittedName>
</protein>
<evidence type="ECO:0000313" key="3">
    <source>
        <dbReference type="Proteomes" id="UP000268014"/>
    </source>
</evidence>
<evidence type="ECO:0000313" key="4">
    <source>
        <dbReference type="WBParaSite" id="HPLM_0000704901-mRNA-1"/>
    </source>
</evidence>
<sequence length="80" mass="7939">MRKTYFDEGYESKSGGGGGSETICDDGPSCSYSLPGEDSGVFAPEVNEDDGASGGGGSDGGGGTTPMLTFSVMAGTKKIN</sequence>
<feature type="compositionally biased region" description="Gly residues" evidence="1">
    <location>
        <begin position="52"/>
        <end position="64"/>
    </location>
</feature>
<name>A0A0N4W9Q8_HAEPC</name>
<evidence type="ECO:0000313" key="2">
    <source>
        <dbReference type="EMBL" id="VDO30763.1"/>
    </source>
</evidence>
<accession>A0A0N4W9Q8</accession>
<evidence type="ECO:0000256" key="1">
    <source>
        <dbReference type="SAM" id="MobiDB-lite"/>
    </source>
</evidence>
<reference evidence="4" key="1">
    <citation type="submission" date="2017-02" db="UniProtKB">
        <authorList>
            <consortium name="WormBaseParasite"/>
        </authorList>
    </citation>
    <scope>IDENTIFICATION</scope>
</reference>